<dbReference type="PhylomeDB" id="E2C151"/>
<feature type="compositionally biased region" description="Basic residues" evidence="1">
    <location>
        <begin position="1"/>
        <end position="11"/>
    </location>
</feature>
<dbReference type="FunCoup" id="E2C151">
    <property type="interactions" value="1417"/>
</dbReference>
<dbReference type="OMA" id="PSPRVGC"/>
<feature type="region of interest" description="Disordered" evidence="1">
    <location>
        <begin position="503"/>
        <end position="523"/>
    </location>
</feature>
<evidence type="ECO:0000313" key="3">
    <source>
        <dbReference type="Proteomes" id="UP000008237"/>
    </source>
</evidence>
<keyword evidence="3" id="KW-1185">Reference proteome</keyword>
<dbReference type="AlphaFoldDB" id="E2C151"/>
<evidence type="ECO:0000256" key="1">
    <source>
        <dbReference type="SAM" id="MobiDB-lite"/>
    </source>
</evidence>
<feature type="compositionally biased region" description="Acidic residues" evidence="1">
    <location>
        <begin position="376"/>
        <end position="393"/>
    </location>
</feature>
<organism evidence="3">
    <name type="scientific">Harpegnathos saltator</name>
    <name type="common">Jerdon's jumping ant</name>
    <dbReference type="NCBI Taxonomy" id="610380"/>
    <lineage>
        <taxon>Eukaryota</taxon>
        <taxon>Metazoa</taxon>
        <taxon>Ecdysozoa</taxon>
        <taxon>Arthropoda</taxon>
        <taxon>Hexapoda</taxon>
        <taxon>Insecta</taxon>
        <taxon>Pterygota</taxon>
        <taxon>Neoptera</taxon>
        <taxon>Endopterygota</taxon>
        <taxon>Hymenoptera</taxon>
        <taxon>Apocrita</taxon>
        <taxon>Aculeata</taxon>
        <taxon>Formicoidea</taxon>
        <taxon>Formicidae</taxon>
        <taxon>Ponerinae</taxon>
        <taxon>Ponerini</taxon>
        <taxon>Harpegnathos</taxon>
    </lineage>
</organism>
<protein>
    <submittedName>
        <fullName evidence="2">Kelch domain-containing protein 4</fullName>
    </submittedName>
</protein>
<dbReference type="InParanoid" id="E2C151"/>
<dbReference type="EMBL" id="GL451853">
    <property type="protein sequence ID" value="EFN78372.1"/>
    <property type="molecule type" value="Genomic_DNA"/>
</dbReference>
<dbReference type="STRING" id="610380.E2C151"/>
<dbReference type="OrthoDB" id="4447at2759"/>
<dbReference type="InterPro" id="IPR052588">
    <property type="entry name" value="Kelch_domain_protein"/>
</dbReference>
<feature type="region of interest" description="Disordered" evidence="1">
    <location>
        <begin position="1"/>
        <end position="24"/>
    </location>
</feature>
<dbReference type="PANTHER" id="PTHR46063:SF1">
    <property type="entry name" value="KELCH DOMAIN-CONTAINING PROTEIN 4"/>
    <property type="match status" value="1"/>
</dbReference>
<evidence type="ECO:0000313" key="2">
    <source>
        <dbReference type="EMBL" id="EFN78372.1"/>
    </source>
</evidence>
<dbReference type="SUPFAM" id="SSF117281">
    <property type="entry name" value="Kelch motif"/>
    <property type="match status" value="2"/>
</dbReference>
<feature type="region of interest" description="Disordered" evidence="1">
    <location>
        <begin position="355"/>
        <end position="408"/>
    </location>
</feature>
<dbReference type="Gene3D" id="2.120.10.80">
    <property type="entry name" value="Kelch-type beta propeller"/>
    <property type="match status" value="1"/>
</dbReference>
<proteinExistence type="predicted"/>
<dbReference type="Pfam" id="PF24681">
    <property type="entry name" value="Kelch_KLHDC2_KLHL20_DRC7"/>
    <property type="match status" value="1"/>
</dbReference>
<dbReference type="Proteomes" id="UP000008237">
    <property type="component" value="Unassembled WGS sequence"/>
</dbReference>
<name>E2C151_HARSA</name>
<dbReference type="InterPro" id="IPR015915">
    <property type="entry name" value="Kelch-typ_b-propeller"/>
</dbReference>
<accession>E2C151</accession>
<feature type="compositionally biased region" description="Acidic residues" evidence="1">
    <location>
        <begin position="511"/>
        <end position="523"/>
    </location>
</feature>
<feature type="compositionally biased region" description="Polar residues" evidence="1">
    <location>
        <begin position="394"/>
        <end position="408"/>
    </location>
</feature>
<sequence length="523" mass="59558">MGKKDKNKKKMSGSEKTALKTEKKLNARQKKELAALGEDDIEKVVAEIEQEEARRQRVKEVIVEPPSRRVNFTLNAHPYKDELIMLGGEFYDGRQTIVYGDMFFYNINKKEWSVVKAPGAPPPRCGHQAVITAARGGELWVFGGEFSSPSESQFYHYRDLWVFLLSDKKWEKIIAPNGPSARSGHRMVLLKKQLIVFGGFHDNLRDYKYFNDVYAFDLETYVWRKIEPAGLAPTPRSGCVVLPTPGNKIMVYGGYNKERIKKDVDKGRIHDDMFLLTPDKNDTTKYKWTCVRQTGMRATPRCGISAALDQPNLALLFGGVQDEEEEDDEENLRGTFYKDLLALDLEKFQWHSVTLSGKKENATTERRRRRKQKDGGDEERENQQSDDSEDAEMSQESPTNPTQSNTITVEDGVFTMTLGTAPVKAVSGMDDLSVDENSREVAAFSPSARMNTGMVVKNNILYLYGGLVEDCDRQYTLNDFYSLDCRKLQQWKTLIPENLKSHTWFDSSSSSEEDDSEDSNEDD</sequence>
<gene>
    <name evidence="2" type="ORF">EAI_07561</name>
</gene>
<dbReference type="PANTHER" id="PTHR46063">
    <property type="entry name" value="KELCH DOMAIN-CONTAINING PROTEIN"/>
    <property type="match status" value="1"/>
</dbReference>
<reference evidence="2 3" key="1">
    <citation type="journal article" date="2010" name="Science">
        <title>Genomic comparison of the ants Camponotus floridanus and Harpegnathos saltator.</title>
        <authorList>
            <person name="Bonasio R."/>
            <person name="Zhang G."/>
            <person name="Ye C."/>
            <person name="Mutti N.S."/>
            <person name="Fang X."/>
            <person name="Qin N."/>
            <person name="Donahue G."/>
            <person name="Yang P."/>
            <person name="Li Q."/>
            <person name="Li C."/>
            <person name="Zhang P."/>
            <person name="Huang Z."/>
            <person name="Berger S.L."/>
            <person name="Reinberg D."/>
            <person name="Wang J."/>
            <person name="Liebig J."/>
        </authorList>
    </citation>
    <scope>NUCLEOTIDE SEQUENCE [LARGE SCALE GENOMIC DNA]</scope>
    <source>
        <strain evidence="2 3">R22 G/1</strain>
    </source>
</reference>
<dbReference type="KEGG" id="hst:105188822"/>